<keyword evidence="3" id="KW-1185">Reference proteome</keyword>
<accession>A0AAW0H1Y2</accession>
<dbReference type="AlphaFoldDB" id="A0AAW0H1Y2"/>
<proteinExistence type="predicted"/>
<comment type="caution">
    <text evidence="2">The sequence shown here is derived from an EMBL/GenBank/DDBJ whole genome shotgun (WGS) entry which is preliminary data.</text>
</comment>
<sequence>GLSDVPEVSVVLSLVFPLIYGVTVLANLDMTALIQHPPLLCSVSLAPRRILTILRKNANSSPGSGHTGIEKKQSLMSEEITGQFFGIAESNGRPYWAGPMPYI</sequence>
<dbReference type="EMBL" id="JBBHLL010002481">
    <property type="protein sequence ID" value="KAK7795396.1"/>
    <property type="molecule type" value="Genomic_DNA"/>
</dbReference>
<evidence type="ECO:0000313" key="3">
    <source>
        <dbReference type="Proteomes" id="UP001488838"/>
    </source>
</evidence>
<reference evidence="2 3" key="1">
    <citation type="journal article" date="2023" name="bioRxiv">
        <title>Conserved and derived expression patterns and positive selection on dental genes reveal complex evolutionary context of ever-growing rodent molars.</title>
        <authorList>
            <person name="Calamari Z.T."/>
            <person name="Song A."/>
            <person name="Cohen E."/>
            <person name="Akter M."/>
            <person name="Roy R.D."/>
            <person name="Hallikas O."/>
            <person name="Christensen M.M."/>
            <person name="Li P."/>
            <person name="Marangoni P."/>
            <person name="Jernvall J."/>
            <person name="Klein O.D."/>
        </authorList>
    </citation>
    <scope>NUCLEOTIDE SEQUENCE [LARGE SCALE GENOMIC DNA]</scope>
    <source>
        <strain evidence="2">V071</strain>
    </source>
</reference>
<name>A0AAW0H1Y2_MYOGA</name>
<dbReference type="Proteomes" id="UP001488838">
    <property type="component" value="Unassembled WGS sequence"/>
</dbReference>
<organism evidence="2 3">
    <name type="scientific">Myodes glareolus</name>
    <name type="common">Bank vole</name>
    <name type="synonym">Clethrionomys glareolus</name>
    <dbReference type="NCBI Taxonomy" id="447135"/>
    <lineage>
        <taxon>Eukaryota</taxon>
        <taxon>Metazoa</taxon>
        <taxon>Chordata</taxon>
        <taxon>Craniata</taxon>
        <taxon>Vertebrata</taxon>
        <taxon>Euteleostomi</taxon>
        <taxon>Mammalia</taxon>
        <taxon>Eutheria</taxon>
        <taxon>Euarchontoglires</taxon>
        <taxon>Glires</taxon>
        <taxon>Rodentia</taxon>
        <taxon>Myomorpha</taxon>
        <taxon>Muroidea</taxon>
        <taxon>Cricetidae</taxon>
        <taxon>Arvicolinae</taxon>
        <taxon>Myodes</taxon>
    </lineage>
</organism>
<gene>
    <name evidence="2" type="ORF">U0070_023294</name>
</gene>
<keyword evidence="1" id="KW-0812">Transmembrane</keyword>
<feature type="transmembrane region" description="Helical" evidence="1">
    <location>
        <begin position="6"/>
        <end position="28"/>
    </location>
</feature>
<keyword evidence="1" id="KW-0472">Membrane</keyword>
<evidence type="ECO:0000313" key="2">
    <source>
        <dbReference type="EMBL" id="KAK7795396.1"/>
    </source>
</evidence>
<evidence type="ECO:0000256" key="1">
    <source>
        <dbReference type="SAM" id="Phobius"/>
    </source>
</evidence>
<keyword evidence="1" id="KW-1133">Transmembrane helix</keyword>
<feature type="non-terminal residue" evidence="2">
    <location>
        <position position="1"/>
    </location>
</feature>
<protein>
    <submittedName>
        <fullName evidence="2">Uncharacterized protein</fullName>
    </submittedName>
</protein>